<dbReference type="EMBL" id="CM042011">
    <property type="protein sequence ID" value="KAI3763938.1"/>
    <property type="molecule type" value="Genomic_DNA"/>
</dbReference>
<protein>
    <submittedName>
        <fullName evidence="1">Uncharacterized protein</fullName>
    </submittedName>
</protein>
<evidence type="ECO:0000313" key="2">
    <source>
        <dbReference type="Proteomes" id="UP001055811"/>
    </source>
</evidence>
<reference evidence="1 2" key="2">
    <citation type="journal article" date="2022" name="Mol. Ecol. Resour.">
        <title>The genomes of chicory, endive, great burdock and yacon provide insights into Asteraceae paleo-polyploidization history and plant inulin production.</title>
        <authorList>
            <person name="Fan W."/>
            <person name="Wang S."/>
            <person name="Wang H."/>
            <person name="Wang A."/>
            <person name="Jiang F."/>
            <person name="Liu H."/>
            <person name="Zhao H."/>
            <person name="Xu D."/>
            <person name="Zhang Y."/>
        </authorList>
    </citation>
    <scope>NUCLEOTIDE SEQUENCE [LARGE SCALE GENOMIC DNA]</scope>
    <source>
        <strain evidence="2">cv. Punajuju</strain>
        <tissue evidence="1">Leaves</tissue>
    </source>
</reference>
<accession>A0ACB9EZD1</accession>
<sequence>MRNPITHNLSRLWGGVPSIYLHESYSPVEVDLALSAHANARKWYEQKKKQKSKQEKTLTAHKKAFKAAEKKTRQQLSQEKSVAAISHIRKVHWFEKFNWFISSENYLVISGRDAQQNDMIVKRYMSKGDLSAIVNHGTQRLLLVHGGYTLTRRVRGEEEGINDSEDTEPFKELSDFGSENEAPDTELPVNVSDLPTDDKKITDLPSEVVSVPEITPSDINTTNSQELEDLLDKALELKSAATSAKKYGLKDLETELDKNNQEEKKGTVREKAYISKAERRKLKKGQTHSEGEDSGQWKKEVEKKNEVDNQSQKDVQSLNGSAKVSRGQKGKLKRMKKNMRIKMKKKGKSAWLYSRSVFP</sequence>
<comment type="caution">
    <text evidence="1">The sequence shown here is derived from an EMBL/GenBank/DDBJ whole genome shotgun (WGS) entry which is preliminary data.</text>
</comment>
<evidence type="ECO:0000313" key="1">
    <source>
        <dbReference type="EMBL" id="KAI3763938.1"/>
    </source>
</evidence>
<reference evidence="2" key="1">
    <citation type="journal article" date="2022" name="Mol. Ecol. Resour.">
        <title>The genomes of chicory, endive, great burdock and yacon provide insights into Asteraceae palaeo-polyploidization history and plant inulin production.</title>
        <authorList>
            <person name="Fan W."/>
            <person name="Wang S."/>
            <person name="Wang H."/>
            <person name="Wang A."/>
            <person name="Jiang F."/>
            <person name="Liu H."/>
            <person name="Zhao H."/>
            <person name="Xu D."/>
            <person name="Zhang Y."/>
        </authorList>
    </citation>
    <scope>NUCLEOTIDE SEQUENCE [LARGE SCALE GENOMIC DNA]</scope>
    <source>
        <strain evidence="2">cv. Punajuju</strain>
    </source>
</reference>
<organism evidence="1 2">
    <name type="scientific">Cichorium intybus</name>
    <name type="common">Chicory</name>
    <dbReference type="NCBI Taxonomy" id="13427"/>
    <lineage>
        <taxon>Eukaryota</taxon>
        <taxon>Viridiplantae</taxon>
        <taxon>Streptophyta</taxon>
        <taxon>Embryophyta</taxon>
        <taxon>Tracheophyta</taxon>
        <taxon>Spermatophyta</taxon>
        <taxon>Magnoliopsida</taxon>
        <taxon>eudicotyledons</taxon>
        <taxon>Gunneridae</taxon>
        <taxon>Pentapetalae</taxon>
        <taxon>asterids</taxon>
        <taxon>campanulids</taxon>
        <taxon>Asterales</taxon>
        <taxon>Asteraceae</taxon>
        <taxon>Cichorioideae</taxon>
        <taxon>Cichorieae</taxon>
        <taxon>Cichoriinae</taxon>
        <taxon>Cichorium</taxon>
    </lineage>
</organism>
<keyword evidence="2" id="KW-1185">Reference proteome</keyword>
<proteinExistence type="predicted"/>
<name>A0ACB9EZD1_CICIN</name>
<gene>
    <name evidence="1" type="ORF">L2E82_13936</name>
</gene>
<dbReference type="Proteomes" id="UP001055811">
    <property type="component" value="Linkage Group LG03"/>
</dbReference>